<evidence type="ECO:0000313" key="1">
    <source>
        <dbReference type="EMBL" id="CAK0800329.1"/>
    </source>
</evidence>
<dbReference type="EMBL" id="CAUYUJ010002336">
    <property type="protein sequence ID" value="CAK0800329.1"/>
    <property type="molecule type" value="Genomic_DNA"/>
</dbReference>
<organism evidence="1 2">
    <name type="scientific">Prorocentrum cordatum</name>
    <dbReference type="NCBI Taxonomy" id="2364126"/>
    <lineage>
        <taxon>Eukaryota</taxon>
        <taxon>Sar</taxon>
        <taxon>Alveolata</taxon>
        <taxon>Dinophyceae</taxon>
        <taxon>Prorocentrales</taxon>
        <taxon>Prorocentraceae</taxon>
        <taxon>Prorocentrum</taxon>
    </lineage>
</organism>
<sequence length="637" mass="69475">ELKELVRFAMVSEKEEGEEARGRVHWKPWPLIARDLALEGFPTRPAQLSEFRRRCMSNQYAVIEDPNNTGCWLIGEYQGILADQVTASRVKATAVKDGDTSSRANLDKFMQAMTRALDQSRQGSMHAISDLPNDGSAAAAAPPETYVNGVHAPPSSELNVQDVANFGAAFTCSLQQEQERRDAQKRYQAMILAEDVAAKNHVQQTSGKAVNIAQARFQADKAIDAQSKKMAAQLQAQANEALSVEEFIKARVSKEELASEAWKPTMDKLASVKESLQVELARIDRVAGEMLATIRNPCWGGNSKALREELKALSDSQKDVDSHAVVTKRHISDAKAQWAKKQEVGVGKKRKSTDDAPQMEVALDSNLGPMMQVVAAETRGKPINVSDDLAALSAGKITVVAAPERCKDVEAAAGWKACESWMRGKVELWGSQGAAPAFGSVVQPAVLAQIRMLSQLEKKDVGHVFRTAFIASGPKEQALFKVLYGAQCFIIPRLHSSVSPAPYGMAECRLILEGEEVVVGAKMDVSEGGLAFQADMLKNLSGHDMLRLAKQGNNFCCVLKEGDFAVLPTGFVYVIFRNSLVKGIRWGMSPNWEGELASVEKTVSAAIEAYPGIRGTMYEEWWKWLQANAAGQEAPAA</sequence>
<keyword evidence="2" id="KW-1185">Reference proteome</keyword>
<feature type="non-terminal residue" evidence="1">
    <location>
        <position position="1"/>
    </location>
</feature>
<evidence type="ECO:0000313" key="2">
    <source>
        <dbReference type="Proteomes" id="UP001189429"/>
    </source>
</evidence>
<proteinExistence type="predicted"/>
<name>A0ABN9Q3P5_9DINO</name>
<protein>
    <submittedName>
        <fullName evidence="1">Uncharacterized protein</fullName>
    </submittedName>
</protein>
<reference evidence="1" key="1">
    <citation type="submission" date="2023-10" db="EMBL/GenBank/DDBJ databases">
        <authorList>
            <person name="Chen Y."/>
            <person name="Shah S."/>
            <person name="Dougan E. K."/>
            <person name="Thang M."/>
            <person name="Chan C."/>
        </authorList>
    </citation>
    <scope>NUCLEOTIDE SEQUENCE [LARGE SCALE GENOMIC DNA]</scope>
</reference>
<gene>
    <name evidence="1" type="ORF">PCOR1329_LOCUS8499</name>
</gene>
<accession>A0ABN9Q3P5</accession>
<comment type="caution">
    <text evidence="1">The sequence shown here is derived from an EMBL/GenBank/DDBJ whole genome shotgun (WGS) entry which is preliminary data.</text>
</comment>
<dbReference type="Proteomes" id="UP001189429">
    <property type="component" value="Unassembled WGS sequence"/>
</dbReference>